<proteinExistence type="inferred from homology"/>
<comment type="similarity">
    <text evidence="2">Belongs to the cytochrome c oxidase subunit 2 family.</text>
</comment>
<evidence type="ECO:0000256" key="6">
    <source>
        <dbReference type="ARBA" id="ARBA00022989"/>
    </source>
</evidence>
<dbReference type="GO" id="GO:0004129">
    <property type="term" value="F:cytochrome-c oxidase activity"/>
    <property type="evidence" value="ECO:0007669"/>
    <property type="project" value="UniProtKB-EC"/>
</dbReference>
<evidence type="ECO:0000256" key="3">
    <source>
        <dbReference type="ARBA" id="ARBA00022448"/>
    </source>
</evidence>
<dbReference type="InterPro" id="IPR002429">
    <property type="entry name" value="CcO_II-like_C"/>
</dbReference>
<dbReference type="InterPro" id="IPR036257">
    <property type="entry name" value="Cyt_c_oxidase_su2_TM_sf"/>
</dbReference>
<evidence type="ECO:0000313" key="12">
    <source>
        <dbReference type="Proteomes" id="UP000219465"/>
    </source>
</evidence>
<evidence type="ECO:0000259" key="10">
    <source>
        <dbReference type="PROSITE" id="PS50857"/>
    </source>
</evidence>
<evidence type="ECO:0000256" key="9">
    <source>
        <dbReference type="SAM" id="Phobius"/>
    </source>
</evidence>
<keyword evidence="4 9" id="KW-0812">Transmembrane</keyword>
<comment type="catalytic activity">
    <reaction evidence="8">
        <text>4 Fe(II)-[cytochrome c] + O2 + 8 H(+)(in) = 4 Fe(III)-[cytochrome c] + 2 H2O + 4 H(+)(out)</text>
        <dbReference type="Rhea" id="RHEA:11436"/>
        <dbReference type="Rhea" id="RHEA-COMP:10350"/>
        <dbReference type="Rhea" id="RHEA-COMP:14399"/>
        <dbReference type="ChEBI" id="CHEBI:15377"/>
        <dbReference type="ChEBI" id="CHEBI:15378"/>
        <dbReference type="ChEBI" id="CHEBI:15379"/>
        <dbReference type="ChEBI" id="CHEBI:29033"/>
        <dbReference type="ChEBI" id="CHEBI:29034"/>
        <dbReference type="EC" id="7.1.1.9"/>
    </reaction>
</comment>
<dbReference type="SUPFAM" id="SSF49503">
    <property type="entry name" value="Cupredoxins"/>
    <property type="match status" value="1"/>
</dbReference>
<evidence type="ECO:0000256" key="8">
    <source>
        <dbReference type="ARBA" id="ARBA00047816"/>
    </source>
</evidence>
<feature type="domain" description="Cytochrome oxidase subunit II copper A binding" evidence="10">
    <location>
        <begin position="116"/>
        <end position="229"/>
    </location>
</feature>
<evidence type="ECO:0000256" key="5">
    <source>
        <dbReference type="ARBA" id="ARBA00022982"/>
    </source>
</evidence>
<dbReference type="PANTHER" id="PTHR22888:SF9">
    <property type="entry name" value="CYTOCHROME C OXIDASE SUBUNIT 2"/>
    <property type="match status" value="1"/>
</dbReference>
<evidence type="ECO:0000256" key="7">
    <source>
        <dbReference type="ARBA" id="ARBA00023136"/>
    </source>
</evidence>
<evidence type="ECO:0000256" key="2">
    <source>
        <dbReference type="ARBA" id="ARBA00007866"/>
    </source>
</evidence>
<dbReference type="GO" id="GO:0042773">
    <property type="term" value="P:ATP synthesis coupled electron transport"/>
    <property type="evidence" value="ECO:0007669"/>
    <property type="project" value="TreeGrafter"/>
</dbReference>
<keyword evidence="3" id="KW-0813">Transport</keyword>
<feature type="transmembrane region" description="Helical" evidence="9">
    <location>
        <begin position="42"/>
        <end position="70"/>
    </location>
</feature>
<evidence type="ECO:0000256" key="4">
    <source>
        <dbReference type="ARBA" id="ARBA00022692"/>
    </source>
</evidence>
<name>A0A286IHZ0_9HYPH</name>
<dbReference type="Proteomes" id="UP000219465">
    <property type="component" value="Unassembled WGS sequence"/>
</dbReference>
<dbReference type="Pfam" id="PF00116">
    <property type="entry name" value="COX2"/>
    <property type="match status" value="1"/>
</dbReference>
<gene>
    <name evidence="11" type="ORF">SAMN05877838_3944</name>
</gene>
<sequence>MHAHSTRLLKLFVLSVTLGTLPGCTGDLSMLDPAGPAAHSIATLWWVMLITFTVIFVFVMALLALAFRPAGSGLVPAFAEKVWIIGLGLVFPAVILLGLLAYGLWIGERLMPRAGAEVTRIEAEARSWSWRFTYGGDASRTTQNVLHIPAGRPVDIAITTADVIHSFWVPRLAGKLDAIPGHINVLRIEADIPGSYAGLSAEFSGNGYDNHRFTVIAHGPEEWQRFLEGDQ</sequence>
<dbReference type="Gene3D" id="2.60.40.420">
    <property type="entry name" value="Cupredoxins - blue copper proteins"/>
    <property type="match status" value="1"/>
</dbReference>
<dbReference type="PROSITE" id="PS50857">
    <property type="entry name" value="COX2_CUA"/>
    <property type="match status" value="1"/>
</dbReference>
<keyword evidence="6 9" id="KW-1133">Transmembrane helix</keyword>
<protein>
    <submittedName>
        <fullName evidence="11">Cytochrome c oxidase subunit 2/cytochrome aa3-600 menaquinol oxidase subunit 2</fullName>
    </submittedName>
</protein>
<dbReference type="InterPro" id="IPR008972">
    <property type="entry name" value="Cupredoxin"/>
</dbReference>
<dbReference type="SUPFAM" id="SSF81464">
    <property type="entry name" value="Cytochrome c oxidase subunit II-like, transmembrane region"/>
    <property type="match status" value="1"/>
</dbReference>
<feature type="transmembrane region" description="Helical" evidence="9">
    <location>
        <begin position="82"/>
        <end position="105"/>
    </location>
</feature>
<keyword evidence="7 9" id="KW-0472">Membrane</keyword>
<dbReference type="GO" id="GO:0016020">
    <property type="term" value="C:membrane"/>
    <property type="evidence" value="ECO:0007669"/>
    <property type="project" value="UniProtKB-SubCell"/>
</dbReference>
<dbReference type="PANTHER" id="PTHR22888">
    <property type="entry name" value="CYTOCHROME C OXIDASE, SUBUNIT II"/>
    <property type="match status" value="1"/>
</dbReference>
<reference evidence="12" key="1">
    <citation type="submission" date="2017-08" db="EMBL/GenBank/DDBJ databases">
        <authorList>
            <person name="Varghese N."/>
            <person name="Submissions S."/>
        </authorList>
    </citation>
    <scope>NUCLEOTIDE SEQUENCE [LARGE SCALE GENOMIC DNA]</scope>
    <source>
        <strain evidence="12">KCTC 23107</strain>
    </source>
</reference>
<dbReference type="EMBL" id="OCPC01000007">
    <property type="protein sequence ID" value="SOE18994.1"/>
    <property type="molecule type" value="Genomic_DNA"/>
</dbReference>
<dbReference type="InterPro" id="IPR045187">
    <property type="entry name" value="CcO_II"/>
</dbReference>
<dbReference type="GO" id="GO:0005507">
    <property type="term" value="F:copper ion binding"/>
    <property type="evidence" value="ECO:0007669"/>
    <property type="project" value="InterPro"/>
</dbReference>
<organism evidence="11 12">
    <name type="scientific">Hoeflea halophila</name>
    <dbReference type="NCBI Taxonomy" id="714899"/>
    <lineage>
        <taxon>Bacteria</taxon>
        <taxon>Pseudomonadati</taxon>
        <taxon>Pseudomonadota</taxon>
        <taxon>Alphaproteobacteria</taxon>
        <taxon>Hyphomicrobiales</taxon>
        <taxon>Rhizobiaceae</taxon>
        <taxon>Hoeflea</taxon>
    </lineage>
</organism>
<comment type="subcellular location">
    <subcellularLocation>
        <location evidence="1">Membrane</location>
        <topology evidence="1">Multi-pass membrane protein</topology>
    </subcellularLocation>
</comment>
<evidence type="ECO:0000256" key="1">
    <source>
        <dbReference type="ARBA" id="ARBA00004141"/>
    </source>
</evidence>
<keyword evidence="12" id="KW-1185">Reference proteome</keyword>
<dbReference type="AlphaFoldDB" id="A0A286IHZ0"/>
<accession>A0A286IHZ0</accession>
<keyword evidence="5" id="KW-0249">Electron transport</keyword>
<evidence type="ECO:0000313" key="11">
    <source>
        <dbReference type="EMBL" id="SOE18994.1"/>
    </source>
</evidence>